<keyword evidence="6" id="KW-0413">Isomerase</keyword>
<evidence type="ECO:0000256" key="9">
    <source>
        <dbReference type="ARBA" id="ARBA00048988"/>
    </source>
</evidence>
<protein>
    <recommendedName>
        <fullName evidence="8">DNA 3'-5' helicase</fullName>
        <ecNumber evidence="8">5.6.2.4</ecNumber>
    </recommendedName>
</protein>
<name>A0A388TJW2_9BACT</name>
<dbReference type="PANTHER" id="PTHR11070:SF48">
    <property type="entry name" value="ATP-DEPENDENT HELICASE_NUCLEASE SUBUNIT A"/>
    <property type="match status" value="1"/>
</dbReference>
<dbReference type="Gene3D" id="3.40.50.300">
    <property type="entry name" value="P-loop containing nucleotide triphosphate hydrolases"/>
    <property type="match status" value="4"/>
</dbReference>
<sequence>SAYISTFHALCARILRENWLLAGVPPHFAVMGEIAAEILLEKSIEETIDARLDGDDTEITALLAYYSRSGLAANILAWLPALQASGASLAELANTAPEKILQNIQRYNASHLAKVAAQIQKLADTLGAADGAVGKKCQALRSLGQIAAQNLAEVERTLNGLGRGIKITQRTETFGTLEKIKNICTENKVYFTADTDGQEKTFADLSAGILKLLTEIQASYAEAKRRRGQLDYEALQLQTLNLLKTRAEIAAHYQNYFQAAFVDEYQDTNPVQTALIALLTKPENLFIVGDWKQSIYLFRYADVSLFQAKIQEAQERQEQGLGLRQSLRTNYRSAPPLIALVNRLCGRLLAVDEDSGYRRENDDLAAGRPELDGAAEITFIETAEDENSWQTRVKEARHLAQKIQELRNAKEFSEDNTCAVLLPTFSHVQTFAEALGGAEIKYAIVGGRNYYNRREVVDILNFLSILSNPYDDFQLAAVLRSELVNLSDDALLWLTRNKPARQARLFELLRNRNPHLLTAADEAKLQRFLDTYDELYRCIGKLSVARLLQLAFEKTLALRLALTHRAEAVKLTANLQKLLEIANGFARQSLPYFISYIEKLRLKEAREEEADLSDAASVKIMTIHGAKGLEFDNLFLADITGNKGKSRHNLLFNLELAAAGIPLALSYSDAENNRVISLAYAHAQRLRENLELRESRRLFYVALTRAKTRLFMTV</sequence>
<evidence type="ECO:0000256" key="3">
    <source>
        <dbReference type="ARBA" id="ARBA00022801"/>
    </source>
</evidence>
<dbReference type="GO" id="GO:0033202">
    <property type="term" value="C:DNA helicase complex"/>
    <property type="evidence" value="ECO:0007669"/>
    <property type="project" value="TreeGrafter"/>
</dbReference>
<evidence type="ECO:0000256" key="5">
    <source>
        <dbReference type="ARBA" id="ARBA00022840"/>
    </source>
</evidence>
<comment type="caution">
    <text evidence="13">The sequence shown here is derived from an EMBL/GenBank/DDBJ whole genome shotgun (WGS) entry which is preliminary data.</text>
</comment>
<reference evidence="13 14" key="1">
    <citation type="journal article" date="2019" name="ISME J.">
        <title>Genome analyses of uncultured TG2/ZB3 bacteria in 'Margulisbacteria' specifically attached to ectosymbiotic spirochetes of protists in the termite gut.</title>
        <authorList>
            <person name="Utami Y.D."/>
            <person name="Kuwahara H."/>
            <person name="Igai K."/>
            <person name="Murakami T."/>
            <person name="Sugaya K."/>
            <person name="Morikawa T."/>
            <person name="Nagura Y."/>
            <person name="Yuki M."/>
            <person name="Deevong P."/>
            <person name="Inoue T."/>
            <person name="Kihara K."/>
            <person name="Lo N."/>
            <person name="Yamada A."/>
            <person name="Ohkuma M."/>
            <person name="Hongoh Y."/>
        </authorList>
    </citation>
    <scope>NUCLEOTIDE SEQUENCE [LARGE SCALE GENOMIC DNA]</scope>
    <source>
        <strain evidence="13">NkOx7-02</strain>
    </source>
</reference>
<dbReference type="InterPro" id="IPR027417">
    <property type="entry name" value="P-loop_NTPase"/>
</dbReference>
<organism evidence="13 14">
    <name type="scientific">Candidatus Termititenax persephonae</name>
    <dbReference type="NCBI Taxonomy" id="2218525"/>
    <lineage>
        <taxon>Bacteria</taxon>
        <taxon>Bacillati</taxon>
        <taxon>Candidatus Margulisiibacteriota</taxon>
        <taxon>Candidatus Termititenacia</taxon>
        <taxon>Candidatus Termititenacales</taxon>
        <taxon>Candidatus Termititenacaceae</taxon>
        <taxon>Candidatus Termititenax</taxon>
    </lineage>
</organism>
<feature type="domain" description="UvrD-like helicase ATP-binding" evidence="11">
    <location>
        <begin position="1"/>
        <end position="334"/>
    </location>
</feature>
<dbReference type="PROSITE" id="PS51198">
    <property type="entry name" value="UVRD_HELICASE_ATP_BIND"/>
    <property type="match status" value="1"/>
</dbReference>
<evidence type="ECO:0000259" key="12">
    <source>
        <dbReference type="PROSITE" id="PS51217"/>
    </source>
</evidence>
<evidence type="ECO:0000313" key="14">
    <source>
        <dbReference type="Proteomes" id="UP000275925"/>
    </source>
</evidence>
<dbReference type="Proteomes" id="UP000275925">
    <property type="component" value="Unassembled WGS sequence"/>
</dbReference>
<feature type="non-terminal residue" evidence="13">
    <location>
        <position position="714"/>
    </location>
</feature>
<keyword evidence="5 10" id="KW-0067">ATP-binding</keyword>
<keyword evidence="4 10" id="KW-0347">Helicase</keyword>
<keyword evidence="3 10" id="KW-0378">Hydrolase</keyword>
<proteinExistence type="inferred from homology"/>
<dbReference type="GO" id="GO:0016787">
    <property type="term" value="F:hydrolase activity"/>
    <property type="evidence" value="ECO:0007669"/>
    <property type="project" value="UniProtKB-UniRule"/>
</dbReference>
<dbReference type="Pfam" id="PF13361">
    <property type="entry name" value="UvrD_C"/>
    <property type="match status" value="1"/>
</dbReference>
<dbReference type="SUPFAM" id="SSF52540">
    <property type="entry name" value="P-loop containing nucleoside triphosphate hydrolases"/>
    <property type="match status" value="1"/>
</dbReference>
<keyword evidence="2 10" id="KW-0547">Nucleotide-binding</keyword>
<evidence type="ECO:0000313" key="13">
    <source>
        <dbReference type="EMBL" id="GBR77125.1"/>
    </source>
</evidence>
<dbReference type="Pfam" id="PF00580">
    <property type="entry name" value="UvrD-helicase"/>
    <property type="match status" value="1"/>
</dbReference>
<comment type="caution">
    <text evidence="10">Lacks conserved residue(s) required for the propagation of feature annotation.</text>
</comment>
<evidence type="ECO:0000259" key="11">
    <source>
        <dbReference type="PROSITE" id="PS51198"/>
    </source>
</evidence>
<evidence type="ECO:0000256" key="7">
    <source>
        <dbReference type="ARBA" id="ARBA00034617"/>
    </source>
</evidence>
<keyword evidence="14" id="KW-1185">Reference proteome</keyword>
<dbReference type="GO" id="GO:0005829">
    <property type="term" value="C:cytosol"/>
    <property type="evidence" value="ECO:0007669"/>
    <property type="project" value="TreeGrafter"/>
</dbReference>
<feature type="non-terminal residue" evidence="13">
    <location>
        <position position="1"/>
    </location>
</feature>
<dbReference type="Gene3D" id="1.10.486.10">
    <property type="entry name" value="PCRA, domain 4"/>
    <property type="match status" value="1"/>
</dbReference>
<evidence type="ECO:0000256" key="10">
    <source>
        <dbReference type="PROSITE-ProRule" id="PRU00560"/>
    </source>
</evidence>
<dbReference type="Gene3D" id="1.10.10.160">
    <property type="match status" value="1"/>
</dbReference>
<comment type="similarity">
    <text evidence="1">Belongs to the helicase family. UvrD subfamily.</text>
</comment>
<dbReference type="EMBL" id="BGZO01000112">
    <property type="protein sequence ID" value="GBR77125.1"/>
    <property type="molecule type" value="Genomic_DNA"/>
</dbReference>
<evidence type="ECO:0000256" key="2">
    <source>
        <dbReference type="ARBA" id="ARBA00022741"/>
    </source>
</evidence>
<comment type="catalytic activity">
    <reaction evidence="7">
        <text>Couples ATP hydrolysis with the unwinding of duplex DNA by translocating in the 3'-5' direction.</text>
        <dbReference type="EC" id="5.6.2.4"/>
    </reaction>
</comment>
<accession>A0A388TJW2</accession>
<evidence type="ECO:0000256" key="1">
    <source>
        <dbReference type="ARBA" id="ARBA00009922"/>
    </source>
</evidence>
<dbReference type="InterPro" id="IPR000212">
    <property type="entry name" value="DNA_helicase_UvrD/REP"/>
</dbReference>
<dbReference type="PROSITE" id="PS51217">
    <property type="entry name" value="UVRD_HELICASE_CTER"/>
    <property type="match status" value="1"/>
</dbReference>
<evidence type="ECO:0000256" key="4">
    <source>
        <dbReference type="ARBA" id="ARBA00022806"/>
    </source>
</evidence>
<evidence type="ECO:0000256" key="6">
    <source>
        <dbReference type="ARBA" id="ARBA00023235"/>
    </source>
</evidence>
<dbReference type="InterPro" id="IPR013986">
    <property type="entry name" value="DExx_box_DNA_helicase_dom_sf"/>
</dbReference>
<dbReference type="InterPro" id="IPR014016">
    <property type="entry name" value="UvrD-like_ATP-bd"/>
</dbReference>
<dbReference type="GO" id="GO:0000725">
    <property type="term" value="P:recombinational repair"/>
    <property type="evidence" value="ECO:0007669"/>
    <property type="project" value="TreeGrafter"/>
</dbReference>
<comment type="catalytic activity">
    <reaction evidence="9">
        <text>ATP + H2O = ADP + phosphate + H(+)</text>
        <dbReference type="Rhea" id="RHEA:13065"/>
        <dbReference type="ChEBI" id="CHEBI:15377"/>
        <dbReference type="ChEBI" id="CHEBI:15378"/>
        <dbReference type="ChEBI" id="CHEBI:30616"/>
        <dbReference type="ChEBI" id="CHEBI:43474"/>
        <dbReference type="ChEBI" id="CHEBI:456216"/>
        <dbReference type="EC" id="5.6.2.4"/>
    </reaction>
</comment>
<dbReference type="GO" id="GO:0005524">
    <property type="term" value="F:ATP binding"/>
    <property type="evidence" value="ECO:0007669"/>
    <property type="project" value="UniProtKB-UniRule"/>
</dbReference>
<dbReference type="GO" id="GO:0043138">
    <property type="term" value="F:3'-5' DNA helicase activity"/>
    <property type="evidence" value="ECO:0007669"/>
    <property type="project" value="UniProtKB-EC"/>
</dbReference>
<dbReference type="EC" id="5.6.2.4" evidence="8"/>
<dbReference type="AlphaFoldDB" id="A0A388TJW2"/>
<evidence type="ECO:0000256" key="8">
    <source>
        <dbReference type="ARBA" id="ARBA00034808"/>
    </source>
</evidence>
<dbReference type="InterPro" id="IPR014017">
    <property type="entry name" value="DNA_helicase_UvrD-like_C"/>
</dbReference>
<dbReference type="PANTHER" id="PTHR11070">
    <property type="entry name" value="UVRD / RECB / PCRA DNA HELICASE FAMILY MEMBER"/>
    <property type="match status" value="1"/>
</dbReference>
<feature type="domain" description="UvrD-like helicase C-terminal" evidence="12">
    <location>
        <begin position="346"/>
        <end position="628"/>
    </location>
</feature>
<dbReference type="GO" id="GO:0003677">
    <property type="term" value="F:DNA binding"/>
    <property type="evidence" value="ECO:0007669"/>
    <property type="project" value="InterPro"/>
</dbReference>
<gene>
    <name evidence="13" type="ORF">NO2_1561</name>
</gene>